<reference evidence="1" key="2">
    <citation type="submission" date="2015-06" db="UniProtKB">
        <authorList>
            <consortium name="EnsemblPlants"/>
        </authorList>
    </citation>
    <scope>IDENTIFICATION</scope>
    <source>
        <strain evidence="1">DM1-3 516 R44</strain>
    </source>
</reference>
<sequence length="276" mass="31069">MKVKTLYYPMAEKSEEEYQGLHLSWFGGMNLEGIEFWGNTPLENDLGGNFGAQALPMRLGNLCNGPPSSPNQTGKVVHYVMEAINQVYRLLNHDLEAFTEKDCASGHLIVNELWEFKMHDSISLLIPSLITELCKQVEVEVLLDDTWMEPKILIFPLKMCVGGDFESFASELRVVKELVAKQSQGPGESSVGTKSYVPQSEFDASQFANLEKAYASLAQSHGELSISHSKIKKREKSRDKFFTRMWKGVKGLWNVLKANKPLPTSRTDEEEDESTT</sequence>
<dbReference type="Proteomes" id="UP000011115">
    <property type="component" value="Unassembled WGS sequence"/>
</dbReference>
<dbReference type="Gramene" id="PGSC0003DMT400095773">
    <property type="protein sequence ID" value="PGSC0003DMT400095773"/>
    <property type="gene ID" value="PGSC0003DMG400045344"/>
</dbReference>
<keyword evidence="2" id="KW-1185">Reference proteome</keyword>
<dbReference type="HOGENOM" id="CLU_1009742_0_0_1"/>
<name>M1DX14_SOLTU</name>
<reference evidence="2" key="1">
    <citation type="journal article" date="2011" name="Nature">
        <title>Genome sequence and analysis of the tuber crop potato.</title>
        <authorList>
            <consortium name="The Potato Genome Sequencing Consortium"/>
        </authorList>
    </citation>
    <scope>NUCLEOTIDE SEQUENCE [LARGE SCALE GENOMIC DNA]</scope>
    <source>
        <strain evidence="2">cv. DM1-3 516 R44</strain>
    </source>
</reference>
<evidence type="ECO:0000313" key="2">
    <source>
        <dbReference type="Proteomes" id="UP000011115"/>
    </source>
</evidence>
<organism evidence="1 2">
    <name type="scientific">Solanum tuberosum</name>
    <name type="common">Potato</name>
    <dbReference type="NCBI Taxonomy" id="4113"/>
    <lineage>
        <taxon>Eukaryota</taxon>
        <taxon>Viridiplantae</taxon>
        <taxon>Streptophyta</taxon>
        <taxon>Embryophyta</taxon>
        <taxon>Tracheophyta</taxon>
        <taxon>Spermatophyta</taxon>
        <taxon>Magnoliopsida</taxon>
        <taxon>eudicotyledons</taxon>
        <taxon>Gunneridae</taxon>
        <taxon>Pentapetalae</taxon>
        <taxon>asterids</taxon>
        <taxon>lamiids</taxon>
        <taxon>Solanales</taxon>
        <taxon>Solanaceae</taxon>
        <taxon>Solanoideae</taxon>
        <taxon>Solaneae</taxon>
        <taxon>Solanum</taxon>
    </lineage>
</organism>
<accession>M1DX14</accession>
<dbReference type="eggNOG" id="ENOG502R82S">
    <property type="taxonomic scope" value="Eukaryota"/>
</dbReference>
<dbReference type="EnsemblPlants" id="PGSC0003DMT400095773">
    <property type="protein sequence ID" value="PGSC0003DMT400095773"/>
    <property type="gene ID" value="PGSC0003DMG400045344"/>
</dbReference>
<evidence type="ECO:0000313" key="1">
    <source>
        <dbReference type="EnsemblPlants" id="PGSC0003DMT400095773"/>
    </source>
</evidence>
<proteinExistence type="predicted"/>
<dbReference type="InParanoid" id="M1DX14"/>
<dbReference type="PaxDb" id="4113-PGSC0003DMT400095773"/>
<protein>
    <submittedName>
        <fullName evidence="1">Uncharacterized protein</fullName>
    </submittedName>
</protein>
<dbReference type="AlphaFoldDB" id="M1DX14"/>